<comment type="caution">
    <text evidence="1">The sequence shown here is derived from an EMBL/GenBank/DDBJ whole genome shotgun (WGS) entry which is preliminary data.</text>
</comment>
<reference evidence="2" key="1">
    <citation type="journal article" date="2022" name="Mol. Ecol. Resour.">
        <title>The genomes of chicory, endive, great burdock and yacon provide insights into Asteraceae palaeo-polyploidization history and plant inulin production.</title>
        <authorList>
            <person name="Fan W."/>
            <person name="Wang S."/>
            <person name="Wang H."/>
            <person name="Wang A."/>
            <person name="Jiang F."/>
            <person name="Liu H."/>
            <person name="Zhao H."/>
            <person name="Xu D."/>
            <person name="Zhang Y."/>
        </authorList>
    </citation>
    <scope>NUCLEOTIDE SEQUENCE [LARGE SCALE GENOMIC DNA]</scope>
    <source>
        <strain evidence="2">cv. Niubang</strain>
    </source>
</reference>
<accession>A0ACB8XQ80</accession>
<gene>
    <name evidence="1" type="ORF">L6452_38690</name>
</gene>
<reference evidence="1 2" key="2">
    <citation type="journal article" date="2022" name="Mol. Ecol. Resour.">
        <title>The genomes of chicory, endive, great burdock and yacon provide insights into Asteraceae paleo-polyploidization history and plant inulin production.</title>
        <authorList>
            <person name="Fan W."/>
            <person name="Wang S."/>
            <person name="Wang H."/>
            <person name="Wang A."/>
            <person name="Jiang F."/>
            <person name="Liu H."/>
            <person name="Zhao H."/>
            <person name="Xu D."/>
            <person name="Zhang Y."/>
        </authorList>
    </citation>
    <scope>NUCLEOTIDE SEQUENCE [LARGE SCALE GENOMIC DNA]</scope>
    <source>
        <strain evidence="2">cv. Niubang</strain>
    </source>
</reference>
<evidence type="ECO:0000313" key="1">
    <source>
        <dbReference type="EMBL" id="KAI3672595.1"/>
    </source>
</evidence>
<dbReference type="Proteomes" id="UP001055879">
    <property type="component" value="Linkage Group LG15"/>
</dbReference>
<keyword evidence="2" id="KW-1185">Reference proteome</keyword>
<proteinExistence type="predicted"/>
<sequence length="90" mass="10094">MVAGETVFVGEPLPNPSGNTISCWKTSYAFLTHAFVQVYYPITIQISKSKPAFSQCLSLLPLRKQWPQNLGIQISNTMKTSKGRFVHLHL</sequence>
<evidence type="ECO:0000313" key="2">
    <source>
        <dbReference type="Proteomes" id="UP001055879"/>
    </source>
</evidence>
<dbReference type="EMBL" id="CM042061">
    <property type="protein sequence ID" value="KAI3672595.1"/>
    <property type="molecule type" value="Genomic_DNA"/>
</dbReference>
<organism evidence="1 2">
    <name type="scientific">Arctium lappa</name>
    <name type="common">Greater burdock</name>
    <name type="synonym">Lappa major</name>
    <dbReference type="NCBI Taxonomy" id="4217"/>
    <lineage>
        <taxon>Eukaryota</taxon>
        <taxon>Viridiplantae</taxon>
        <taxon>Streptophyta</taxon>
        <taxon>Embryophyta</taxon>
        <taxon>Tracheophyta</taxon>
        <taxon>Spermatophyta</taxon>
        <taxon>Magnoliopsida</taxon>
        <taxon>eudicotyledons</taxon>
        <taxon>Gunneridae</taxon>
        <taxon>Pentapetalae</taxon>
        <taxon>asterids</taxon>
        <taxon>campanulids</taxon>
        <taxon>Asterales</taxon>
        <taxon>Asteraceae</taxon>
        <taxon>Carduoideae</taxon>
        <taxon>Cardueae</taxon>
        <taxon>Arctiinae</taxon>
        <taxon>Arctium</taxon>
    </lineage>
</organism>
<name>A0ACB8XQ80_ARCLA</name>
<protein>
    <submittedName>
        <fullName evidence="1">Uncharacterized protein</fullName>
    </submittedName>
</protein>